<dbReference type="InterPro" id="IPR036737">
    <property type="entry name" value="OmpA-like_sf"/>
</dbReference>
<dbReference type="GO" id="GO:0016020">
    <property type="term" value="C:membrane"/>
    <property type="evidence" value="ECO:0007669"/>
    <property type="project" value="UniProtKB-UniRule"/>
</dbReference>
<dbReference type="NCBIfam" id="TIGR03349">
    <property type="entry name" value="IV_VI_DotU"/>
    <property type="match status" value="1"/>
</dbReference>
<feature type="region of interest" description="Disordered" evidence="2">
    <location>
        <begin position="404"/>
        <end position="427"/>
    </location>
</feature>
<dbReference type="Gene3D" id="3.30.1330.60">
    <property type="entry name" value="OmpA-like domain"/>
    <property type="match status" value="1"/>
</dbReference>
<dbReference type="NCBIfam" id="NF038228">
    <property type="entry name" value="IcmH_DotU_IVB"/>
    <property type="match status" value="1"/>
</dbReference>
<gene>
    <name evidence="4" type="ORF">CAL28_23745</name>
</gene>
<evidence type="ECO:0000256" key="1">
    <source>
        <dbReference type="PROSITE-ProRule" id="PRU00473"/>
    </source>
</evidence>
<dbReference type="SUPFAM" id="SSF103088">
    <property type="entry name" value="OmpA-like"/>
    <property type="match status" value="1"/>
</dbReference>
<dbReference type="CDD" id="cd07185">
    <property type="entry name" value="OmpA_C-like"/>
    <property type="match status" value="1"/>
</dbReference>
<dbReference type="PROSITE" id="PS51123">
    <property type="entry name" value="OMPA_2"/>
    <property type="match status" value="1"/>
</dbReference>
<organism evidence="4 5">
    <name type="scientific">Bordetella genomosp. 11</name>
    <dbReference type="NCBI Taxonomy" id="1416808"/>
    <lineage>
        <taxon>Bacteria</taxon>
        <taxon>Pseudomonadati</taxon>
        <taxon>Pseudomonadota</taxon>
        <taxon>Betaproteobacteria</taxon>
        <taxon>Burkholderiales</taxon>
        <taxon>Alcaligenaceae</taxon>
        <taxon>Bordetella</taxon>
    </lineage>
</organism>
<dbReference type="OrthoDB" id="345640at2"/>
<feature type="domain" description="OmpA-like" evidence="3">
    <location>
        <begin position="319"/>
        <end position="438"/>
    </location>
</feature>
<dbReference type="Proteomes" id="UP000215767">
    <property type="component" value="Unassembled WGS sequence"/>
</dbReference>
<dbReference type="Gene3D" id="1.25.40.590">
    <property type="entry name" value="Type IV / VI secretion system, DotU"/>
    <property type="match status" value="1"/>
</dbReference>
<evidence type="ECO:0000313" key="4">
    <source>
        <dbReference type="EMBL" id="OZI62224.1"/>
    </source>
</evidence>
<evidence type="ECO:0000256" key="2">
    <source>
        <dbReference type="SAM" id="MobiDB-lite"/>
    </source>
</evidence>
<dbReference type="InterPro" id="IPR038522">
    <property type="entry name" value="T4/T6SS_DotU_sf"/>
</dbReference>
<protein>
    <recommendedName>
        <fullName evidence="3">OmpA-like domain-containing protein</fullName>
    </recommendedName>
</protein>
<comment type="caution">
    <text evidence="4">The sequence shown here is derived from an EMBL/GenBank/DDBJ whole genome shotgun (WGS) entry which is preliminary data.</text>
</comment>
<dbReference type="PANTHER" id="PTHR30329">
    <property type="entry name" value="STATOR ELEMENT OF FLAGELLAR MOTOR COMPLEX"/>
    <property type="match status" value="1"/>
</dbReference>
<sequence>MKIVDYSPSPDGGPPGATAPLAIIGEGPPSTPAFAPCGVPVFLPRHALNPLVGAAHPLLEIGMLLRQGRHPPPLALEELRTRLVAMVRAFVDACAHFPTDVVAAARYCLCTYVDEAIAATPWGGEAWSARSLLVIFHGESSGGERFFTILHELSRDPAANIDALELLSVILALGMQGRYRLSPQGIASLGQVRHKLRGLIRQVRGAPEAALSPRWRGERVPPRGPFILRPLGWVVAGVILALVSLHGWLNLRLRQHADAVALAREAVRVTAPIRAPAPPPAVAPPRPQPAAAPMPFAPQLDQVLAADIAAQRVRIDRRSDRVVLTLNTDGLFASGSARVAPADLPLIRRIGDALRGVPGQVVVVGHTDDQRPAPGAPSNWALSLARATQVVELLRQETDTPARFLAQGSGSSQPVASNDTPAGQARNRRVVITVLAPGATP</sequence>
<accession>A0A261UJY6</accession>
<dbReference type="InterPro" id="IPR050330">
    <property type="entry name" value="Bact_OuterMem_StrucFunc"/>
</dbReference>
<dbReference type="InterPro" id="IPR006665">
    <property type="entry name" value="OmpA-like"/>
</dbReference>
<proteinExistence type="predicted"/>
<reference evidence="5" key="1">
    <citation type="submission" date="2017-05" db="EMBL/GenBank/DDBJ databases">
        <title>Complete and WGS of Bordetella genogroups.</title>
        <authorList>
            <person name="Spilker T."/>
            <person name="Lipuma J."/>
        </authorList>
    </citation>
    <scope>NUCLEOTIDE SEQUENCE [LARGE SCALE GENOMIC DNA]</scope>
    <source>
        <strain evidence="5">AU8856</strain>
    </source>
</reference>
<feature type="compositionally biased region" description="Polar residues" evidence="2">
    <location>
        <begin position="408"/>
        <end position="421"/>
    </location>
</feature>
<dbReference type="InterPro" id="IPR017732">
    <property type="entry name" value="T4/T6SS_DotU"/>
</dbReference>
<dbReference type="AlphaFoldDB" id="A0A261UJY6"/>
<dbReference type="EMBL" id="NEVS01000004">
    <property type="protein sequence ID" value="OZI62224.1"/>
    <property type="molecule type" value="Genomic_DNA"/>
</dbReference>
<name>A0A261UJY6_9BORD</name>
<dbReference type="PANTHER" id="PTHR30329:SF19">
    <property type="entry name" value="OUTER MEMBRANE PROTEIN, OMPA FAMILY"/>
    <property type="match status" value="1"/>
</dbReference>
<dbReference type="Pfam" id="PF00691">
    <property type="entry name" value="OmpA"/>
    <property type="match status" value="1"/>
</dbReference>
<evidence type="ECO:0000259" key="3">
    <source>
        <dbReference type="PROSITE" id="PS51123"/>
    </source>
</evidence>
<dbReference type="Pfam" id="PF09850">
    <property type="entry name" value="DotU"/>
    <property type="match status" value="1"/>
</dbReference>
<dbReference type="RefSeq" id="WP_094843605.1">
    <property type="nucleotide sequence ID" value="NZ_NEVS01000004.1"/>
</dbReference>
<evidence type="ECO:0000313" key="5">
    <source>
        <dbReference type="Proteomes" id="UP000215767"/>
    </source>
</evidence>
<keyword evidence="1" id="KW-0472">Membrane</keyword>
<keyword evidence="5" id="KW-1185">Reference proteome</keyword>